<protein>
    <submittedName>
        <fullName evidence="2">Condensation domain-containing protein</fullName>
    </submittedName>
</protein>
<gene>
    <name evidence="2" type="ORF">ACI2L5_53720</name>
</gene>
<dbReference type="SUPFAM" id="SSF52777">
    <property type="entry name" value="CoA-dependent acyltransferases"/>
    <property type="match status" value="1"/>
</dbReference>
<sequence>MGHSSGRETRLPVTTAQREIWIAHQIDPESPAYRIGEYLEIHGPVDPAVLERALRHVINEAESLRTRFAEEDGTVYQYVTPLSDWALPVFDVSGERDPRAEAEAWMRSEMSDPMRPESGQLFTFALFKLREDSFAWYQSFHHLVVDGAGFALIARRVSDVYSALVAQA</sequence>
<evidence type="ECO:0000259" key="1">
    <source>
        <dbReference type="Pfam" id="PF00668"/>
    </source>
</evidence>
<keyword evidence="3" id="KW-1185">Reference proteome</keyword>
<comment type="caution">
    <text evidence="2">The sequence shown here is derived from an EMBL/GenBank/DDBJ whole genome shotgun (WGS) entry which is preliminary data.</text>
</comment>
<dbReference type="InterPro" id="IPR001242">
    <property type="entry name" value="Condensation_dom"/>
</dbReference>
<feature type="non-terminal residue" evidence="2">
    <location>
        <position position="168"/>
    </location>
</feature>
<evidence type="ECO:0000313" key="2">
    <source>
        <dbReference type="EMBL" id="MFK4273640.1"/>
    </source>
</evidence>
<dbReference type="Pfam" id="PF00668">
    <property type="entry name" value="Condensation"/>
    <property type="match status" value="1"/>
</dbReference>
<dbReference type="Proteomes" id="UP001620295">
    <property type="component" value="Unassembled WGS sequence"/>
</dbReference>
<dbReference type="EMBL" id="JBJDQH010000258">
    <property type="protein sequence ID" value="MFK4273640.1"/>
    <property type="molecule type" value="Genomic_DNA"/>
</dbReference>
<organism evidence="2 3">
    <name type="scientific">Streptomyces milbemycinicus</name>
    <dbReference type="NCBI Taxonomy" id="476552"/>
    <lineage>
        <taxon>Bacteria</taxon>
        <taxon>Bacillati</taxon>
        <taxon>Actinomycetota</taxon>
        <taxon>Actinomycetes</taxon>
        <taxon>Kitasatosporales</taxon>
        <taxon>Streptomycetaceae</taxon>
        <taxon>Streptomyces</taxon>
    </lineage>
</organism>
<feature type="domain" description="Condensation" evidence="1">
    <location>
        <begin position="8"/>
        <end position="165"/>
    </location>
</feature>
<dbReference type="RefSeq" id="WP_404749455.1">
    <property type="nucleotide sequence ID" value="NZ_JBJDQH010000258.1"/>
</dbReference>
<name>A0ABW8M9I6_9ACTN</name>
<accession>A0ABW8M9I6</accession>
<dbReference type="PANTHER" id="PTHR45398:SF1">
    <property type="entry name" value="ENZYME, PUTATIVE (JCVI)-RELATED"/>
    <property type="match status" value="1"/>
</dbReference>
<proteinExistence type="predicted"/>
<evidence type="ECO:0000313" key="3">
    <source>
        <dbReference type="Proteomes" id="UP001620295"/>
    </source>
</evidence>
<dbReference type="Gene3D" id="3.30.559.10">
    <property type="entry name" value="Chloramphenicol acetyltransferase-like domain"/>
    <property type="match status" value="1"/>
</dbReference>
<dbReference type="PANTHER" id="PTHR45398">
    <property type="match status" value="1"/>
</dbReference>
<reference evidence="2 3" key="1">
    <citation type="submission" date="2024-11" db="EMBL/GenBank/DDBJ databases">
        <title>The Natural Products Discovery Center: Release of the First 8490 Sequenced Strains for Exploring Actinobacteria Biosynthetic Diversity.</title>
        <authorList>
            <person name="Kalkreuter E."/>
            <person name="Kautsar S.A."/>
            <person name="Yang D."/>
            <person name="Bader C.D."/>
            <person name="Teijaro C.N."/>
            <person name="Fluegel L."/>
            <person name="Davis C.M."/>
            <person name="Simpson J.R."/>
            <person name="Lauterbach L."/>
            <person name="Steele A.D."/>
            <person name="Gui C."/>
            <person name="Meng S."/>
            <person name="Li G."/>
            <person name="Viehrig K."/>
            <person name="Ye F."/>
            <person name="Su P."/>
            <person name="Kiefer A.F."/>
            <person name="Nichols A."/>
            <person name="Cepeda A.J."/>
            <person name="Yan W."/>
            <person name="Fan B."/>
            <person name="Jiang Y."/>
            <person name="Adhikari A."/>
            <person name="Zheng C.-J."/>
            <person name="Schuster L."/>
            <person name="Cowan T.M."/>
            <person name="Smanski M.J."/>
            <person name="Chevrette M.G."/>
            <person name="De Carvalho L.P.S."/>
            <person name="Shen B."/>
        </authorList>
    </citation>
    <scope>NUCLEOTIDE SEQUENCE [LARGE SCALE GENOMIC DNA]</scope>
    <source>
        <strain evidence="2 3">NPDC020863</strain>
    </source>
</reference>
<dbReference type="InterPro" id="IPR023213">
    <property type="entry name" value="CAT-like_dom_sf"/>
</dbReference>